<gene>
    <name evidence="3" type="primary">Necator_chrII.g7233</name>
    <name evidence="3" type="ORF">RB195_019440</name>
</gene>
<keyword evidence="2" id="KW-1133">Transmembrane helix</keyword>
<comment type="caution">
    <text evidence="3">The sequence shown here is derived from an EMBL/GenBank/DDBJ whole genome shotgun (WGS) entry which is preliminary data.</text>
</comment>
<evidence type="ECO:0000313" key="4">
    <source>
        <dbReference type="Proteomes" id="UP001303046"/>
    </source>
</evidence>
<feature type="region of interest" description="Disordered" evidence="1">
    <location>
        <begin position="591"/>
        <end position="617"/>
    </location>
</feature>
<feature type="region of interest" description="Disordered" evidence="1">
    <location>
        <begin position="455"/>
        <end position="478"/>
    </location>
</feature>
<feature type="transmembrane region" description="Helical" evidence="2">
    <location>
        <begin position="46"/>
        <end position="71"/>
    </location>
</feature>
<protein>
    <submittedName>
        <fullName evidence="3">Uncharacterized protein</fullName>
    </submittedName>
</protein>
<organism evidence="3 4">
    <name type="scientific">Necator americanus</name>
    <name type="common">Human hookworm</name>
    <dbReference type="NCBI Taxonomy" id="51031"/>
    <lineage>
        <taxon>Eukaryota</taxon>
        <taxon>Metazoa</taxon>
        <taxon>Ecdysozoa</taxon>
        <taxon>Nematoda</taxon>
        <taxon>Chromadorea</taxon>
        <taxon>Rhabditida</taxon>
        <taxon>Rhabditina</taxon>
        <taxon>Rhabditomorpha</taxon>
        <taxon>Strongyloidea</taxon>
        <taxon>Ancylostomatidae</taxon>
        <taxon>Bunostominae</taxon>
        <taxon>Necator</taxon>
    </lineage>
</organism>
<accession>A0ABR1CH10</accession>
<feature type="region of interest" description="Disordered" evidence="1">
    <location>
        <begin position="422"/>
        <end position="443"/>
    </location>
</feature>
<proteinExistence type="predicted"/>
<reference evidence="3 4" key="1">
    <citation type="submission" date="2023-08" db="EMBL/GenBank/DDBJ databases">
        <title>A Necator americanus chromosomal reference genome.</title>
        <authorList>
            <person name="Ilik V."/>
            <person name="Petrzelkova K.J."/>
            <person name="Pardy F."/>
            <person name="Fuh T."/>
            <person name="Niatou-Singa F.S."/>
            <person name="Gouil Q."/>
            <person name="Baker L."/>
            <person name="Ritchie M.E."/>
            <person name="Jex A.R."/>
            <person name="Gazzola D."/>
            <person name="Li H."/>
            <person name="Toshio Fujiwara R."/>
            <person name="Zhan B."/>
            <person name="Aroian R.V."/>
            <person name="Pafco B."/>
            <person name="Schwarz E.M."/>
        </authorList>
    </citation>
    <scope>NUCLEOTIDE SEQUENCE [LARGE SCALE GENOMIC DNA]</scope>
    <source>
        <strain evidence="3 4">Aroian</strain>
        <tissue evidence="3">Whole animal</tissue>
    </source>
</reference>
<sequence length="896" mass="98603">MQQELLDGITFPYDDATRKKLLFLYKQKESLLDGEIVQEHLVNQPLLGVLLLMFAILSLGTFIFAIIFIACRALDNCGSKRYQSHPTSGRRYVFYLALLIISWVGLAGATIHFMTAGIALWDQNTDIETEPQHSSPLGLQPRRYVRSQRSKEEKTVGQLFEDSDYAGDFEQLDFTTIAEPSFVTKMPLRTTTAHVLKQSKKQGNFKHVKRVRHFYGRRLRTNSTTPSNASPISFLYEIGPKPAMRDVEVNSLTSPPPSSPPIFHNSPARKLNATFATRGVGSIKAIRGPFVSDMWSNAGKQAFYRHDAASMTAGSSSSAALVVDNSVTRTDLIGIQQPGLPNLTDFESGHENTVADEDAASVETSPTSTAMTTTLAQTSSTALPTTTFSNSPMTAETMSTTEYSTITSEYSESETVELLSTIPNEVPEDIEESSNTSTTTEEVELLDAETKELHYSASAESNPTPKSLPSDIPSLQTEGFSSTTTMMETSTTLMSTTTSSTTSSTTTAATSVATSTATSVATSTATSVATSTPTIVATTKPTTTTNALTTTTTTITKDALEAAATIVPEAFAKDEVVDKIKDAVPELMATKWGNRDSEQEQLLSSSTSRPAQVDSTTSLRQEKKRLVNYRKARFESESMFPVETVLEQRRHQNSTSTVEFRSTYNGYSSWIARFFVLFIGVVMVLLVIPMPVLLTAGTVCYMRSYHPMDRTVFSERIGQVCVVLATILLFLGPCLHLYLGVLLTYMHIYFTMCPAIELLLQFKTLPTDDFAILNGALSNGNNTETCKRNLETIQGIWIGCFAFALFSIPAVFALFKISKYYLRMKTEYYWNVGDGYGVIRPKVATTTDAIYGNIYGTLQKKRPTAKPPPRPVERQLASEPVAYGVYVEQPIYGAFQ</sequence>
<feature type="region of interest" description="Disordered" evidence="1">
    <location>
        <begin position="492"/>
        <end position="531"/>
    </location>
</feature>
<keyword evidence="4" id="KW-1185">Reference proteome</keyword>
<feature type="transmembrane region" description="Helical" evidence="2">
    <location>
        <begin position="92"/>
        <end position="121"/>
    </location>
</feature>
<evidence type="ECO:0000313" key="3">
    <source>
        <dbReference type="EMBL" id="KAK6736740.1"/>
    </source>
</evidence>
<feature type="transmembrane region" description="Helical" evidence="2">
    <location>
        <begin position="717"/>
        <end position="739"/>
    </location>
</feature>
<feature type="transmembrane region" description="Helical" evidence="2">
    <location>
        <begin position="670"/>
        <end position="696"/>
    </location>
</feature>
<dbReference type="EMBL" id="JAVFWL010000002">
    <property type="protein sequence ID" value="KAK6736740.1"/>
    <property type="molecule type" value="Genomic_DNA"/>
</dbReference>
<evidence type="ECO:0000256" key="2">
    <source>
        <dbReference type="SAM" id="Phobius"/>
    </source>
</evidence>
<name>A0ABR1CH10_NECAM</name>
<feature type="transmembrane region" description="Helical" evidence="2">
    <location>
        <begin position="796"/>
        <end position="815"/>
    </location>
</feature>
<feature type="region of interest" description="Disordered" evidence="1">
    <location>
        <begin position="129"/>
        <end position="150"/>
    </location>
</feature>
<feature type="compositionally biased region" description="Polar residues" evidence="1">
    <location>
        <begin position="607"/>
        <end position="617"/>
    </location>
</feature>
<keyword evidence="2" id="KW-0812">Transmembrane</keyword>
<feature type="compositionally biased region" description="Polar residues" evidence="1">
    <location>
        <begin position="458"/>
        <end position="478"/>
    </location>
</feature>
<keyword evidence="2" id="KW-0472">Membrane</keyword>
<evidence type="ECO:0000256" key="1">
    <source>
        <dbReference type="SAM" id="MobiDB-lite"/>
    </source>
</evidence>
<dbReference type="Proteomes" id="UP001303046">
    <property type="component" value="Unassembled WGS sequence"/>
</dbReference>